<dbReference type="SUPFAM" id="SSF55186">
    <property type="entry name" value="ThrRS/AlaRS common domain"/>
    <property type="match status" value="1"/>
</dbReference>
<keyword evidence="3" id="KW-1185">Reference proteome</keyword>
<dbReference type="STRING" id="1123384.AJ81_00210"/>
<dbReference type="Gene3D" id="3.30.980.10">
    <property type="entry name" value="Threonyl-trna Synthetase, Chain A, domain 2"/>
    <property type="match status" value="1"/>
</dbReference>
<protein>
    <submittedName>
        <fullName evidence="2">ATPase AAA</fullName>
    </submittedName>
</protein>
<dbReference type="Pfam" id="PF00485">
    <property type="entry name" value="PRK"/>
    <property type="match status" value="1"/>
</dbReference>
<dbReference type="SUPFAM" id="SSF52540">
    <property type="entry name" value="P-loop containing nucleoside triphosphate hydrolases"/>
    <property type="match status" value="1"/>
</dbReference>
<dbReference type="InterPro" id="IPR006083">
    <property type="entry name" value="PRK/URK"/>
</dbReference>
<evidence type="ECO:0000313" key="3">
    <source>
        <dbReference type="Proteomes" id="UP000077469"/>
    </source>
</evidence>
<dbReference type="PATRIC" id="fig|1123384.7.peg.39"/>
<accession>A0A0X1KNM3</accession>
<dbReference type="GO" id="GO:0005524">
    <property type="term" value="F:ATP binding"/>
    <property type="evidence" value="ECO:0007669"/>
    <property type="project" value="InterPro"/>
</dbReference>
<dbReference type="PANTHER" id="PTHR10285">
    <property type="entry name" value="URIDINE KINASE"/>
    <property type="match status" value="1"/>
</dbReference>
<reference evidence="2 3" key="1">
    <citation type="submission" date="2014-01" db="EMBL/GenBank/DDBJ databases">
        <title>Genome sequencing of Thermotog hypogea.</title>
        <authorList>
            <person name="Zhang X."/>
            <person name="Alvare G."/>
            <person name="Fristensky B."/>
            <person name="Chen L."/>
            <person name="Suen T."/>
            <person name="Chen Q."/>
            <person name="Ma K."/>
        </authorList>
    </citation>
    <scope>NUCLEOTIDE SEQUENCE [LARGE SCALE GENOMIC DNA]</scope>
    <source>
        <strain evidence="2 3">DSM 11164</strain>
    </source>
</reference>
<dbReference type="CDD" id="cd02028">
    <property type="entry name" value="UMPK_like"/>
    <property type="match status" value="1"/>
</dbReference>
<sequence length="557" mass="65067">MKQIVLRIFDTQEELQVPIGEKLLEHAKRCWKYHDTPIVAARLDNTIVELTRPLDRGGTVKFIDLRSLDGLRIYQRGTLFVLNMALKQLYPNCELWVLHSLGNALYCELRCSGEVRSLSEEEIQKVKARMNQIVAHDLPFEKNEYYKDEAFRIFTQQGDEDRIRLFKFRKKKTIKLYRCGDHYDYYYGYMPPSTGVLKWFDLVKENDGFLLILPDQKDPLNVSPPKPLPKLSSVFYEYARWLNVIGIRTVADLNEIISRGEREIAELMIINEALHEKRVSQIAEQFANSGARLILIAGPSSSGKTTFAKRLLVQLRVQGFKPLVVSLDDYFVDRELTPRDEQGNYDFEALEAIDLKLFNEQLLMLIEGKEVELPKFDFKAGKRTWTGQKIRLDKNQPIVVEGIHGLNEKLTESIDRSMKFKIYVSALTQLNLDPHNRITTTDTRLLRRIIRDYKFRGHSALDTLKMWPSVRRGEERHIFPFQEEADVMFNSAIVYEWAVLKVFAEQLLVQVPPEEQEYTEALRLMKLLDYFLPITNLEDIPRTSILREFIGRSAFKY</sequence>
<dbReference type="EMBL" id="CP007141">
    <property type="protein sequence ID" value="AJC72877.1"/>
    <property type="molecule type" value="Genomic_DNA"/>
</dbReference>
<dbReference type="GO" id="GO:0016301">
    <property type="term" value="F:kinase activity"/>
    <property type="evidence" value="ECO:0007669"/>
    <property type="project" value="InterPro"/>
</dbReference>
<dbReference type="RefSeq" id="WP_031502968.1">
    <property type="nucleotide sequence ID" value="NC_022795.1"/>
</dbReference>
<dbReference type="PRINTS" id="PR00988">
    <property type="entry name" value="URIDINKINASE"/>
</dbReference>
<dbReference type="Proteomes" id="UP000077469">
    <property type="component" value="Chromosome"/>
</dbReference>
<dbReference type="PaxDb" id="1123384-AJ81_00210"/>
<dbReference type="InterPro" id="IPR018163">
    <property type="entry name" value="Thr/Ala-tRNA-synth_IIc_edit"/>
</dbReference>
<evidence type="ECO:0000259" key="1">
    <source>
        <dbReference type="Pfam" id="PF00485"/>
    </source>
</evidence>
<dbReference type="Gene3D" id="3.40.50.300">
    <property type="entry name" value="P-loop containing nucleotide triphosphate hydrolases"/>
    <property type="match status" value="1"/>
</dbReference>
<dbReference type="InterPro" id="IPR027417">
    <property type="entry name" value="P-loop_NTPase"/>
</dbReference>
<dbReference type="AlphaFoldDB" id="A0A0X1KNM3"/>
<organism evidence="2 3">
    <name type="scientific">Pseudothermotoga hypogea DSM 11164 = NBRC 106472</name>
    <dbReference type="NCBI Taxonomy" id="1123384"/>
    <lineage>
        <taxon>Bacteria</taxon>
        <taxon>Thermotogati</taxon>
        <taxon>Thermotogota</taxon>
        <taxon>Thermotogae</taxon>
        <taxon>Thermotogales</taxon>
        <taxon>Thermotogaceae</taxon>
        <taxon>Pseudothermotoga</taxon>
    </lineage>
</organism>
<evidence type="ECO:0000313" key="2">
    <source>
        <dbReference type="EMBL" id="AJC72877.1"/>
    </source>
</evidence>
<gene>
    <name evidence="2" type="ORF">AJ81_00210</name>
</gene>
<feature type="domain" description="Phosphoribulokinase/uridine kinase" evidence="1">
    <location>
        <begin position="294"/>
        <end position="491"/>
    </location>
</feature>
<dbReference type="OrthoDB" id="9764644at2"/>
<dbReference type="KEGG" id="phy:AJ81_00210"/>
<name>A0A0X1KNM3_9THEM</name>
<proteinExistence type="predicted"/>